<evidence type="ECO:0000313" key="3">
    <source>
        <dbReference type="Proteomes" id="UP000789831"/>
    </source>
</evidence>
<proteinExistence type="predicted"/>
<dbReference type="AlphaFoldDB" id="A0A9N9ERX4"/>
<feature type="non-terminal residue" evidence="2">
    <location>
        <position position="196"/>
    </location>
</feature>
<gene>
    <name evidence="2" type="ORF">AGERDE_LOCUS12901</name>
</gene>
<accession>A0A9N9ERX4</accession>
<organism evidence="2 3">
    <name type="scientific">Ambispora gerdemannii</name>
    <dbReference type="NCBI Taxonomy" id="144530"/>
    <lineage>
        <taxon>Eukaryota</taxon>
        <taxon>Fungi</taxon>
        <taxon>Fungi incertae sedis</taxon>
        <taxon>Mucoromycota</taxon>
        <taxon>Glomeromycotina</taxon>
        <taxon>Glomeromycetes</taxon>
        <taxon>Archaeosporales</taxon>
        <taxon>Ambisporaceae</taxon>
        <taxon>Ambispora</taxon>
    </lineage>
</organism>
<feature type="non-terminal residue" evidence="2">
    <location>
        <position position="1"/>
    </location>
</feature>
<feature type="region of interest" description="Disordered" evidence="1">
    <location>
        <begin position="22"/>
        <end position="58"/>
    </location>
</feature>
<protein>
    <submittedName>
        <fullName evidence="2">2675_t:CDS:1</fullName>
    </submittedName>
</protein>
<dbReference type="EMBL" id="CAJVPL010012210">
    <property type="protein sequence ID" value="CAG8686340.1"/>
    <property type="molecule type" value="Genomic_DNA"/>
</dbReference>
<dbReference type="Proteomes" id="UP000789831">
    <property type="component" value="Unassembled WGS sequence"/>
</dbReference>
<comment type="caution">
    <text evidence="2">The sequence shown here is derived from an EMBL/GenBank/DDBJ whole genome shotgun (WGS) entry which is preliminary data.</text>
</comment>
<sequence length="196" mass="22845">TSGVLRFEKTRVELILETSEQEVAQEKQENQQKGVKVRLKAPGEPRPWWSPDKADDDPDWNNRIATHDGENNVKTYVKVKGRAAGYIRDIVKNGTLARLHPHFFTKEQFKELKQLLPDNRVCKEPHCYNNHIFQRGSGKHWATVENGVCNYHRAKREGKFAEYDREEVKPYDNPLGPNFDDFPVSIQELIEKIFND</sequence>
<name>A0A9N9ERX4_9GLOM</name>
<evidence type="ECO:0000313" key="2">
    <source>
        <dbReference type="EMBL" id="CAG8686340.1"/>
    </source>
</evidence>
<evidence type="ECO:0000256" key="1">
    <source>
        <dbReference type="SAM" id="MobiDB-lite"/>
    </source>
</evidence>
<keyword evidence="3" id="KW-1185">Reference proteome</keyword>
<reference evidence="2" key="1">
    <citation type="submission" date="2021-06" db="EMBL/GenBank/DDBJ databases">
        <authorList>
            <person name="Kallberg Y."/>
            <person name="Tangrot J."/>
            <person name="Rosling A."/>
        </authorList>
    </citation>
    <scope>NUCLEOTIDE SEQUENCE</scope>
    <source>
        <strain evidence="2">MT106</strain>
    </source>
</reference>